<keyword evidence="9" id="KW-1185">Reference proteome</keyword>
<dbReference type="InterPro" id="IPR020578">
    <property type="entry name" value="Aminotrans_V_PyrdxlP_BS"/>
</dbReference>
<evidence type="ECO:0000259" key="7">
    <source>
        <dbReference type="Pfam" id="PF00266"/>
    </source>
</evidence>
<dbReference type="Gene3D" id="3.90.1150.10">
    <property type="entry name" value="Aspartate Aminotransferase, domain 1"/>
    <property type="match status" value="1"/>
</dbReference>
<comment type="catalytic activity">
    <reaction evidence="4">
        <text>(sulfur carrier)-H + L-cysteine = (sulfur carrier)-SH + L-alanine</text>
        <dbReference type="Rhea" id="RHEA:43892"/>
        <dbReference type="Rhea" id="RHEA-COMP:14737"/>
        <dbReference type="Rhea" id="RHEA-COMP:14739"/>
        <dbReference type="ChEBI" id="CHEBI:29917"/>
        <dbReference type="ChEBI" id="CHEBI:35235"/>
        <dbReference type="ChEBI" id="CHEBI:57972"/>
        <dbReference type="ChEBI" id="CHEBI:64428"/>
        <dbReference type="EC" id="2.8.1.7"/>
    </reaction>
</comment>
<keyword evidence="3" id="KW-0663">Pyridoxal phosphate</keyword>
<evidence type="ECO:0000256" key="1">
    <source>
        <dbReference type="ARBA" id="ARBA00001933"/>
    </source>
</evidence>
<evidence type="ECO:0000256" key="3">
    <source>
        <dbReference type="ARBA" id="ARBA00022898"/>
    </source>
</evidence>
<evidence type="ECO:0000256" key="5">
    <source>
        <dbReference type="RuleBase" id="RU004504"/>
    </source>
</evidence>
<reference evidence="8 9" key="1">
    <citation type="submission" date="2019-11" db="EMBL/GenBank/DDBJ databases">
        <authorList>
            <person name="Li X.-J."/>
            <person name="Feng X.-M."/>
        </authorList>
    </citation>
    <scope>NUCLEOTIDE SEQUENCE [LARGE SCALE GENOMIC DNA]</scope>
    <source>
        <strain evidence="8 9">XMNu-373</strain>
    </source>
</reference>
<evidence type="ECO:0000313" key="9">
    <source>
        <dbReference type="Proteomes" id="UP000460435"/>
    </source>
</evidence>
<evidence type="ECO:0000256" key="2">
    <source>
        <dbReference type="ARBA" id="ARBA00010447"/>
    </source>
</evidence>
<dbReference type="Pfam" id="PF00266">
    <property type="entry name" value="Aminotran_5"/>
    <property type="match status" value="1"/>
</dbReference>
<dbReference type="InterPro" id="IPR015424">
    <property type="entry name" value="PyrdxlP-dep_Trfase"/>
</dbReference>
<dbReference type="Gene3D" id="3.40.640.10">
    <property type="entry name" value="Type I PLP-dependent aspartate aminotransferase-like (Major domain)"/>
    <property type="match status" value="1"/>
</dbReference>
<evidence type="ECO:0000256" key="6">
    <source>
        <dbReference type="SAM" id="MobiDB-lite"/>
    </source>
</evidence>
<feature type="region of interest" description="Disordered" evidence="6">
    <location>
        <begin position="1"/>
        <end position="24"/>
    </location>
</feature>
<dbReference type="GO" id="GO:0008483">
    <property type="term" value="F:transaminase activity"/>
    <property type="evidence" value="ECO:0007669"/>
    <property type="project" value="UniProtKB-KW"/>
</dbReference>
<dbReference type="PANTHER" id="PTHR43586">
    <property type="entry name" value="CYSTEINE DESULFURASE"/>
    <property type="match status" value="1"/>
</dbReference>
<dbReference type="SUPFAM" id="SSF53383">
    <property type="entry name" value="PLP-dependent transferases"/>
    <property type="match status" value="1"/>
</dbReference>
<proteinExistence type="inferred from homology"/>
<evidence type="ECO:0000313" key="8">
    <source>
        <dbReference type="EMBL" id="NDL57796.1"/>
    </source>
</evidence>
<name>A0A7K3M3G9_9ACTN</name>
<dbReference type="AlphaFoldDB" id="A0A7K3M3G9"/>
<evidence type="ECO:0000256" key="4">
    <source>
        <dbReference type="ARBA" id="ARBA00050776"/>
    </source>
</evidence>
<dbReference type="RefSeq" id="WP_162450451.1">
    <property type="nucleotide sequence ID" value="NZ_WLZY01000003.1"/>
</dbReference>
<comment type="caution">
    <text evidence="8">The sequence shown here is derived from an EMBL/GenBank/DDBJ whole genome shotgun (WGS) entry which is preliminary data.</text>
</comment>
<keyword evidence="8" id="KW-0032">Aminotransferase</keyword>
<dbReference type="GO" id="GO:0031071">
    <property type="term" value="F:cysteine desulfurase activity"/>
    <property type="evidence" value="ECO:0007669"/>
    <property type="project" value="UniProtKB-EC"/>
</dbReference>
<dbReference type="PANTHER" id="PTHR43586:SF8">
    <property type="entry name" value="CYSTEINE DESULFURASE 1, CHLOROPLASTIC"/>
    <property type="match status" value="1"/>
</dbReference>
<sequence>MTLTEDPACPVPATPEPLSATTPSSPLLEVVGGDLQVPLVNGEARRYVNLDYAASAPSLRAVADHVTEILPYYASIHRGAGYASQVSTRLYEAARGTVARFAGARDDDVVIFTRNTTDSLGVLAGCLPDNGDVVVLDIEHHANLLPWPPGRTRIVPAASTLATTLDRLSAELASKPAALLAVTGASNVTGEQLPLGRLAHLAHRHGARICVDGAQLAPHRRIDMIASGVDYLAFSGHKIYAPWGAGVLIGARDWLDAGDPYLAGGGAARDVGSSSTVWHQAPARHEGGSPNVIGAVALAKACAVISALPEGALESHEMVLRTRLVDGLAGLPGVQVHRIWPDSASAIGIACFTVAGHPPDLVAAYLSAEHGIGLRHGKFCAHPLVDRLGHPSGALRASFGAGSVGSDVERLLAAVEQLVRYGPQWTYGEVDGRCAPVPDPRPSPVIMNT</sequence>
<dbReference type="EMBL" id="WLZY01000003">
    <property type="protein sequence ID" value="NDL57796.1"/>
    <property type="molecule type" value="Genomic_DNA"/>
</dbReference>
<comment type="similarity">
    <text evidence="2">Belongs to the class-V pyridoxal-phosphate-dependent aminotransferase family. Csd subfamily.</text>
</comment>
<comment type="cofactor">
    <cofactor evidence="1 5">
        <name>pyridoxal 5'-phosphate</name>
        <dbReference type="ChEBI" id="CHEBI:597326"/>
    </cofactor>
</comment>
<protein>
    <submittedName>
        <fullName evidence="8">Aminotransferase class V-fold PLP-dependent enzyme</fullName>
    </submittedName>
</protein>
<keyword evidence="8" id="KW-0808">Transferase</keyword>
<accession>A0A7K3M3G9</accession>
<dbReference type="Proteomes" id="UP000460435">
    <property type="component" value="Unassembled WGS sequence"/>
</dbReference>
<dbReference type="PROSITE" id="PS00595">
    <property type="entry name" value="AA_TRANSFER_CLASS_5"/>
    <property type="match status" value="1"/>
</dbReference>
<dbReference type="InterPro" id="IPR015422">
    <property type="entry name" value="PyrdxlP-dep_Trfase_small"/>
</dbReference>
<dbReference type="InterPro" id="IPR000192">
    <property type="entry name" value="Aminotrans_V_dom"/>
</dbReference>
<gene>
    <name evidence="8" type="ORF">F7O44_11985</name>
</gene>
<dbReference type="InterPro" id="IPR015421">
    <property type="entry name" value="PyrdxlP-dep_Trfase_major"/>
</dbReference>
<feature type="domain" description="Aminotransferase class V" evidence="7">
    <location>
        <begin position="48"/>
        <end position="411"/>
    </location>
</feature>
<organism evidence="8 9">
    <name type="scientific">Phytoactinopolyspora mesophila</name>
    <dbReference type="NCBI Taxonomy" id="2650750"/>
    <lineage>
        <taxon>Bacteria</taxon>
        <taxon>Bacillati</taxon>
        <taxon>Actinomycetota</taxon>
        <taxon>Actinomycetes</taxon>
        <taxon>Jiangellales</taxon>
        <taxon>Jiangellaceae</taxon>
        <taxon>Phytoactinopolyspora</taxon>
    </lineage>
</organism>